<dbReference type="Gene3D" id="3.40.50.300">
    <property type="entry name" value="P-loop containing nucleotide triphosphate hydrolases"/>
    <property type="match status" value="1"/>
</dbReference>
<dbReference type="FunFam" id="3.40.50.300:FF:002220">
    <property type="entry name" value="GTPase Era, mitochondrial"/>
    <property type="match status" value="1"/>
</dbReference>
<sequence length="432" mass="48962">MNAPRRLARYSCRFDGFTKNERSPPVKGYEQGWETCLSRGVPRTLEEMGSYLGSKVISPPDSKLLKVAIVGVPNCGKSTLINSLMGWRVCSVSSKVHTTECNARCVQTIDSTQIIYLDTPGLVTPEETQRHNLKRTLLVDGEKSLQYADMMLVVHDVSNHHTRNTLHPRVIRLLALNSQLPSILVLNKVDILKSKRHLLDATRFLTEGIVGGEAINIDKKQIKSLSKENLLRRAIAEKNKEENINSSSGEKSEFEIEDMTIDTVNNNDIRNGLGHLSERQISEFVADHNGWPNFNDVFMISAQNGLGVDDLGDYLLDNAKPSPWIFSHTVVTDQNPHDIAIQTVREKFLDTLPKEMPYNLKFELEYWDLSQSEVLNIVIGIKCKRRSTARVVMGPHGARVRQVARESEQDLRNTFRTEVRLRLNVNHTEKKK</sequence>
<dbReference type="CDD" id="cd04163">
    <property type="entry name" value="Era"/>
    <property type="match status" value="1"/>
</dbReference>
<gene>
    <name evidence="7" type="ORF">MNOR_LOCUS19163</name>
</gene>
<dbReference type="Proteomes" id="UP001497623">
    <property type="component" value="Unassembled WGS sequence"/>
</dbReference>
<dbReference type="PRINTS" id="PR00326">
    <property type="entry name" value="GTP1OBG"/>
</dbReference>
<protein>
    <recommendedName>
        <fullName evidence="2">GTPase Era, mitochondrial</fullName>
    </recommendedName>
    <alternativeName>
        <fullName evidence="5">ERA-like protein 1</fullName>
    </alternativeName>
</protein>
<evidence type="ECO:0000256" key="4">
    <source>
        <dbReference type="ARBA" id="ARBA00023134"/>
    </source>
</evidence>
<dbReference type="InterPro" id="IPR005662">
    <property type="entry name" value="GTPase_Era-like"/>
</dbReference>
<evidence type="ECO:0000256" key="2">
    <source>
        <dbReference type="ARBA" id="ARBA00019149"/>
    </source>
</evidence>
<organism evidence="7 8">
    <name type="scientific">Meganyctiphanes norvegica</name>
    <name type="common">Northern krill</name>
    <name type="synonym">Thysanopoda norvegica</name>
    <dbReference type="NCBI Taxonomy" id="48144"/>
    <lineage>
        <taxon>Eukaryota</taxon>
        <taxon>Metazoa</taxon>
        <taxon>Ecdysozoa</taxon>
        <taxon>Arthropoda</taxon>
        <taxon>Crustacea</taxon>
        <taxon>Multicrustacea</taxon>
        <taxon>Malacostraca</taxon>
        <taxon>Eumalacostraca</taxon>
        <taxon>Eucarida</taxon>
        <taxon>Euphausiacea</taxon>
        <taxon>Euphausiidae</taxon>
        <taxon>Meganyctiphanes</taxon>
    </lineage>
</organism>
<dbReference type="InterPro" id="IPR030388">
    <property type="entry name" value="G_ERA_dom"/>
</dbReference>
<keyword evidence="8" id="KW-1185">Reference proteome</keyword>
<keyword evidence="4" id="KW-0342">GTP-binding</keyword>
<dbReference type="InterPro" id="IPR015946">
    <property type="entry name" value="KH_dom-like_a/b"/>
</dbReference>
<dbReference type="GO" id="GO:0019843">
    <property type="term" value="F:rRNA binding"/>
    <property type="evidence" value="ECO:0007669"/>
    <property type="project" value="TreeGrafter"/>
</dbReference>
<name>A0AAV2R297_MEGNR</name>
<proteinExistence type="inferred from homology"/>
<dbReference type="InterPro" id="IPR027417">
    <property type="entry name" value="P-loop_NTPase"/>
</dbReference>
<dbReference type="EMBL" id="CAXKWB010014088">
    <property type="protein sequence ID" value="CAL4109659.1"/>
    <property type="molecule type" value="Genomic_DNA"/>
</dbReference>
<dbReference type="PANTHER" id="PTHR42698:SF1">
    <property type="entry name" value="GTPASE ERA, MITOCHONDRIAL"/>
    <property type="match status" value="1"/>
</dbReference>
<evidence type="ECO:0000256" key="3">
    <source>
        <dbReference type="ARBA" id="ARBA00022741"/>
    </source>
</evidence>
<comment type="similarity">
    <text evidence="1">Belongs to the TRAFAC class TrmE-Era-EngA-EngB-Septin-like GTPase superfamily. Era GTPase family.</text>
</comment>
<dbReference type="Pfam" id="PF01926">
    <property type="entry name" value="MMR_HSR1"/>
    <property type="match status" value="1"/>
</dbReference>
<dbReference type="NCBIfam" id="TIGR00231">
    <property type="entry name" value="small_GTP"/>
    <property type="match status" value="1"/>
</dbReference>
<dbReference type="SUPFAM" id="SSF52540">
    <property type="entry name" value="P-loop containing nucleoside triphosphate hydrolases"/>
    <property type="match status" value="1"/>
</dbReference>
<evidence type="ECO:0000313" key="7">
    <source>
        <dbReference type="EMBL" id="CAL4109659.1"/>
    </source>
</evidence>
<keyword evidence="3" id="KW-0547">Nucleotide-binding</keyword>
<evidence type="ECO:0000313" key="8">
    <source>
        <dbReference type="Proteomes" id="UP001497623"/>
    </source>
</evidence>
<evidence type="ECO:0000259" key="6">
    <source>
        <dbReference type="Pfam" id="PF01926"/>
    </source>
</evidence>
<comment type="caution">
    <text evidence="7">The sequence shown here is derived from an EMBL/GenBank/DDBJ whole genome shotgun (WGS) entry which is preliminary data.</text>
</comment>
<dbReference type="InterPro" id="IPR009019">
    <property type="entry name" value="KH_sf_prok-type"/>
</dbReference>
<dbReference type="PANTHER" id="PTHR42698">
    <property type="entry name" value="GTPASE ERA"/>
    <property type="match status" value="1"/>
</dbReference>
<evidence type="ECO:0000256" key="1">
    <source>
        <dbReference type="ARBA" id="ARBA00007921"/>
    </source>
</evidence>
<dbReference type="Gene3D" id="3.30.300.20">
    <property type="match status" value="1"/>
</dbReference>
<dbReference type="InterPro" id="IPR005225">
    <property type="entry name" value="Small_GTP-bd"/>
</dbReference>
<feature type="non-terminal residue" evidence="7">
    <location>
        <position position="432"/>
    </location>
</feature>
<reference evidence="7 8" key="1">
    <citation type="submission" date="2024-05" db="EMBL/GenBank/DDBJ databases">
        <authorList>
            <person name="Wallberg A."/>
        </authorList>
    </citation>
    <scope>NUCLEOTIDE SEQUENCE [LARGE SCALE GENOMIC DNA]</scope>
</reference>
<dbReference type="AlphaFoldDB" id="A0AAV2R297"/>
<feature type="domain" description="G" evidence="6">
    <location>
        <begin position="66"/>
        <end position="188"/>
    </location>
</feature>
<dbReference type="GO" id="GO:0005759">
    <property type="term" value="C:mitochondrial matrix"/>
    <property type="evidence" value="ECO:0007669"/>
    <property type="project" value="TreeGrafter"/>
</dbReference>
<dbReference type="GO" id="GO:0043024">
    <property type="term" value="F:ribosomal small subunit binding"/>
    <property type="evidence" value="ECO:0007669"/>
    <property type="project" value="TreeGrafter"/>
</dbReference>
<dbReference type="GO" id="GO:0005525">
    <property type="term" value="F:GTP binding"/>
    <property type="evidence" value="ECO:0007669"/>
    <property type="project" value="UniProtKB-KW"/>
</dbReference>
<dbReference type="GO" id="GO:0000028">
    <property type="term" value="P:ribosomal small subunit assembly"/>
    <property type="evidence" value="ECO:0007669"/>
    <property type="project" value="TreeGrafter"/>
</dbReference>
<dbReference type="InterPro" id="IPR006073">
    <property type="entry name" value="GTP-bd"/>
</dbReference>
<dbReference type="CDD" id="cd22534">
    <property type="entry name" value="KH-II_Era"/>
    <property type="match status" value="1"/>
</dbReference>
<evidence type="ECO:0000256" key="5">
    <source>
        <dbReference type="ARBA" id="ARBA00030975"/>
    </source>
</evidence>
<accession>A0AAV2R297</accession>
<dbReference type="SUPFAM" id="SSF54814">
    <property type="entry name" value="Prokaryotic type KH domain (KH-domain type II)"/>
    <property type="match status" value="1"/>
</dbReference>